<organism evidence="3 4">
    <name type="scientific">Modestobacter roseus</name>
    <dbReference type="NCBI Taxonomy" id="1181884"/>
    <lineage>
        <taxon>Bacteria</taxon>
        <taxon>Bacillati</taxon>
        <taxon>Actinomycetota</taxon>
        <taxon>Actinomycetes</taxon>
        <taxon>Geodermatophilales</taxon>
        <taxon>Geodermatophilaceae</taxon>
        <taxon>Modestobacter</taxon>
    </lineage>
</organism>
<keyword evidence="4" id="KW-1185">Reference proteome</keyword>
<evidence type="ECO:0000313" key="3">
    <source>
        <dbReference type="EMBL" id="TWH73495.1"/>
    </source>
</evidence>
<feature type="transmembrane region" description="Helical" evidence="2">
    <location>
        <begin position="58"/>
        <end position="79"/>
    </location>
</feature>
<keyword evidence="2" id="KW-0812">Transmembrane</keyword>
<evidence type="ECO:0000313" key="4">
    <source>
        <dbReference type="Proteomes" id="UP000321490"/>
    </source>
</evidence>
<gene>
    <name evidence="3" type="ORF">JD78_02018</name>
</gene>
<evidence type="ECO:0008006" key="5">
    <source>
        <dbReference type="Google" id="ProtNLM"/>
    </source>
</evidence>
<feature type="region of interest" description="Disordered" evidence="1">
    <location>
        <begin position="82"/>
        <end position="114"/>
    </location>
</feature>
<dbReference type="RefSeq" id="WP_153355906.1">
    <property type="nucleotide sequence ID" value="NZ_JABGDC010000004.1"/>
</dbReference>
<protein>
    <recommendedName>
        <fullName evidence="5">DUF3099 family protein</fullName>
    </recommendedName>
</protein>
<dbReference type="AlphaFoldDB" id="A0A562IRZ1"/>
<dbReference type="EMBL" id="VLKF01000001">
    <property type="protein sequence ID" value="TWH73495.1"/>
    <property type="molecule type" value="Genomic_DNA"/>
</dbReference>
<dbReference type="Proteomes" id="UP000321490">
    <property type="component" value="Unassembled WGS sequence"/>
</dbReference>
<keyword evidence="2" id="KW-1133">Transmembrane helix</keyword>
<feature type="transmembrane region" description="Helical" evidence="2">
    <location>
        <begin position="36"/>
        <end position="52"/>
    </location>
</feature>
<comment type="caution">
    <text evidence="3">The sequence shown here is derived from an EMBL/GenBank/DDBJ whole genome shotgun (WGS) entry which is preliminary data.</text>
</comment>
<feature type="region of interest" description="Disordered" evidence="1">
    <location>
        <begin position="1"/>
        <end position="26"/>
    </location>
</feature>
<reference evidence="3 4" key="1">
    <citation type="submission" date="2019-07" db="EMBL/GenBank/DDBJ databases">
        <title>R&amp;d 2014.</title>
        <authorList>
            <person name="Klenk H.-P."/>
        </authorList>
    </citation>
    <scope>NUCLEOTIDE SEQUENCE [LARGE SCALE GENOMIC DNA]</scope>
    <source>
        <strain evidence="3 4">DSM 45764</strain>
    </source>
</reference>
<dbReference type="Pfam" id="PF11298">
    <property type="entry name" value="DUF3099"/>
    <property type="match status" value="1"/>
</dbReference>
<keyword evidence="2" id="KW-0472">Membrane</keyword>
<name>A0A562IRZ1_9ACTN</name>
<dbReference type="InterPro" id="IPR021449">
    <property type="entry name" value="DUF3099"/>
</dbReference>
<proteinExistence type="predicted"/>
<accession>A0A562IRZ1</accession>
<evidence type="ECO:0000256" key="2">
    <source>
        <dbReference type="SAM" id="Phobius"/>
    </source>
</evidence>
<sequence>MASSQSTSRHQRSEPVLITEAEPSVSDQHDARVRRYLITMGIRCLSVIAAAVSYQYSLWLMIGFAVLGTILPWIAVVMANDRPPKKKLDPNRYRPSPPDRILESGSSKARVIDV</sequence>
<evidence type="ECO:0000256" key="1">
    <source>
        <dbReference type="SAM" id="MobiDB-lite"/>
    </source>
</evidence>
<dbReference type="OrthoDB" id="5188998at2"/>
<feature type="compositionally biased region" description="Basic and acidic residues" evidence="1">
    <location>
        <begin position="82"/>
        <end position="92"/>
    </location>
</feature>